<feature type="transmembrane region" description="Helical" evidence="3">
    <location>
        <begin position="7"/>
        <end position="29"/>
    </location>
</feature>
<dbReference type="RefSeq" id="WP_210598025.1">
    <property type="nucleotide sequence ID" value="NZ_JAGKSQ010000005.1"/>
</dbReference>
<dbReference type="NCBIfam" id="NF040982">
    <property type="entry name" value="ComGD"/>
    <property type="match status" value="1"/>
</dbReference>
<comment type="caution">
    <text evidence="4">The sequence shown here is derived from an EMBL/GenBank/DDBJ whole genome shotgun (WGS) entry which is preliminary data.</text>
</comment>
<dbReference type="AlphaFoldDB" id="A0A940X0U6"/>
<dbReference type="SUPFAM" id="SSF54523">
    <property type="entry name" value="Pili subunits"/>
    <property type="match status" value="1"/>
</dbReference>
<comment type="subcellular location">
    <subcellularLocation>
        <location evidence="1">Cell surface</location>
    </subcellularLocation>
</comment>
<keyword evidence="5" id="KW-1185">Reference proteome</keyword>
<dbReference type="GO" id="GO:0030420">
    <property type="term" value="P:establishment of competence for transformation"/>
    <property type="evidence" value="ECO:0007669"/>
    <property type="project" value="UniProtKB-KW"/>
</dbReference>
<name>A0A940X0U6_9BACI</name>
<gene>
    <name evidence="4" type="ORF">J7W16_14475</name>
</gene>
<evidence type="ECO:0000256" key="1">
    <source>
        <dbReference type="ARBA" id="ARBA00004241"/>
    </source>
</evidence>
<evidence type="ECO:0000256" key="3">
    <source>
        <dbReference type="SAM" id="Phobius"/>
    </source>
</evidence>
<dbReference type="PIRSF" id="PIRSF021292">
    <property type="entry name" value="Competence_ComGD"/>
    <property type="match status" value="1"/>
</dbReference>
<evidence type="ECO:0000256" key="2">
    <source>
        <dbReference type="ARBA" id="ARBA00023287"/>
    </source>
</evidence>
<keyword evidence="3" id="KW-0812">Transmembrane</keyword>
<keyword evidence="3" id="KW-0472">Membrane</keyword>
<organism evidence="4 5">
    <name type="scientific">Halalkalibacter suaedae</name>
    <dbReference type="NCBI Taxonomy" id="2822140"/>
    <lineage>
        <taxon>Bacteria</taxon>
        <taxon>Bacillati</taxon>
        <taxon>Bacillota</taxon>
        <taxon>Bacilli</taxon>
        <taxon>Bacillales</taxon>
        <taxon>Bacillaceae</taxon>
        <taxon>Halalkalibacter</taxon>
    </lineage>
</organism>
<evidence type="ECO:0000313" key="4">
    <source>
        <dbReference type="EMBL" id="MBP3952344.1"/>
    </source>
</evidence>
<dbReference type="InterPro" id="IPR045584">
    <property type="entry name" value="Pilin-like"/>
</dbReference>
<protein>
    <submittedName>
        <fullName evidence="4">Prepilin-type N-terminal cleavage/methylation domain-containing protein</fullName>
    </submittedName>
</protein>
<dbReference type="EMBL" id="JAGKSQ010000005">
    <property type="protein sequence ID" value="MBP3952344.1"/>
    <property type="molecule type" value="Genomic_DNA"/>
</dbReference>
<dbReference type="InterPro" id="IPR016785">
    <property type="entry name" value="ComGD"/>
</dbReference>
<keyword evidence="2" id="KW-0178">Competence</keyword>
<dbReference type="InterPro" id="IPR012902">
    <property type="entry name" value="N_methyl_site"/>
</dbReference>
<dbReference type="Proteomes" id="UP000678228">
    <property type="component" value="Unassembled WGS sequence"/>
</dbReference>
<proteinExistence type="predicted"/>
<dbReference type="GO" id="GO:0009986">
    <property type="term" value="C:cell surface"/>
    <property type="evidence" value="ECO:0007669"/>
    <property type="project" value="UniProtKB-SubCell"/>
</dbReference>
<dbReference type="PROSITE" id="PS00409">
    <property type="entry name" value="PROKAR_NTER_METHYL"/>
    <property type="match status" value="1"/>
</dbReference>
<sequence>MILTNKGFSLIELLMVLSIVFLLLSLPILQLPNLSKTSLESDLLAQQIKDDFLYAQQIAMSYGRQVYIKVDNSKSKYILRFAAFEPHFERSYPKETLVFQSGTLSLSSIAFFPNGHPIHSGTFFVQTETERYQFIIYLGKGMISYKKI</sequence>
<keyword evidence="3" id="KW-1133">Transmembrane helix</keyword>
<dbReference type="NCBIfam" id="TIGR02532">
    <property type="entry name" value="IV_pilin_GFxxxE"/>
    <property type="match status" value="1"/>
</dbReference>
<accession>A0A940X0U6</accession>
<reference evidence="4" key="1">
    <citation type="submission" date="2021-03" db="EMBL/GenBank/DDBJ databases">
        <title>Bacillus suaedae sp. nov., isolated from Suaeda aralocaspica.</title>
        <authorList>
            <person name="Lei R.F.R."/>
        </authorList>
    </citation>
    <scope>NUCLEOTIDE SEQUENCE</scope>
    <source>
        <strain evidence="4">YZJH907-2</strain>
    </source>
</reference>
<evidence type="ECO:0000313" key="5">
    <source>
        <dbReference type="Proteomes" id="UP000678228"/>
    </source>
</evidence>